<name>V4BVU6_LOTGI</name>
<feature type="chain" id="PRO_5004718379" description="SUEL-type lectin domain-containing protein" evidence="1">
    <location>
        <begin position="27"/>
        <end position="191"/>
    </location>
</feature>
<accession>V4BVU6</accession>
<organism evidence="2 3">
    <name type="scientific">Lottia gigantea</name>
    <name type="common">Giant owl limpet</name>
    <dbReference type="NCBI Taxonomy" id="225164"/>
    <lineage>
        <taxon>Eukaryota</taxon>
        <taxon>Metazoa</taxon>
        <taxon>Spiralia</taxon>
        <taxon>Lophotrochozoa</taxon>
        <taxon>Mollusca</taxon>
        <taxon>Gastropoda</taxon>
        <taxon>Patellogastropoda</taxon>
        <taxon>Lottioidea</taxon>
        <taxon>Lottiidae</taxon>
        <taxon>Lottia</taxon>
    </lineage>
</organism>
<dbReference type="Proteomes" id="UP000030746">
    <property type="component" value="Unassembled WGS sequence"/>
</dbReference>
<dbReference type="RefSeq" id="XP_009056142.1">
    <property type="nucleotide sequence ID" value="XM_009057894.1"/>
</dbReference>
<dbReference type="AlphaFoldDB" id="V4BVU6"/>
<protein>
    <recommendedName>
        <fullName evidence="4">SUEL-type lectin domain-containing protein</fullName>
    </recommendedName>
</protein>
<feature type="signal peptide" evidence="1">
    <location>
        <begin position="1"/>
        <end position="26"/>
    </location>
</feature>
<keyword evidence="3" id="KW-1185">Reference proteome</keyword>
<gene>
    <name evidence="2" type="ORF">LOTGIDRAFT_175604</name>
</gene>
<dbReference type="GeneID" id="20243275"/>
<sequence>MGDNIKRIKFYFVIFCVLICFPDTRSTNTSTVCYGPPGLSCTTHKLSCTSPLVIQIINTSYGYRSGCNDTEGNTDCNTTCCDEETGDCFVPFPSSDEQQVVKSCNGNVNCSLPGYRRYNTVNTVCNSSNVSAYSKIKYECVKDGTTIITQTTEKITSEVTQAPEESTISSTTQYSQCPMVQSDSKFKYTFL</sequence>
<evidence type="ECO:0000313" key="2">
    <source>
        <dbReference type="EMBL" id="ESO93169.1"/>
    </source>
</evidence>
<reference evidence="2 3" key="1">
    <citation type="journal article" date="2013" name="Nature">
        <title>Insights into bilaterian evolution from three spiralian genomes.</title>
        <authorList>
            <person name="Simakov O."/>
            <person name="Marletaz F."/>
            <person name="Cho S.J."/>
            <person name="Edsinger-Gonzales E."/>
            <person name="Havlak P."/>
            <person name="Hellsten U."/>
            <person name="Kuo D.H."/>
            <person name="Larsson T."/>
            <person name="Lv J."/>
            <person name="Arendt D."/>
            <person name="Savage R."/>
            <person name="Osoegawa K."/>
            <person name="de Jong P."/>
            <person name="Grimwood J."/>
            <person name="Chapman J.A."/>
            <person name="Shapiro H."/>
            <person name="Aerts A."/>
            <person name="Otillar R.P."/>
            <person name="Terry A.Y."/>
            <person name="Boore J.L."/>
            <person name="Grigoriev I.V."/>
            <person name="Lindberg D.R."/>
            <person name="Seaver E.C."/>
            <person name="Weisblat D.A."/>
            <person name="Putnam N.H."/>
            <person name="Rokhsar D.S."/>
        </authorList>
    </citation>
    <scope>NUCLEOTIDE SEQUENCE [LARGE SCALE GENOMIC DNA]</scope>
</reference>
<evidence type="ECO:0000313" key="3">
    <source>
        <dbReference type="Proteomes" id="UP000030746"/>
    </source>
</evidence>
<dbReference type="OrthoDB" id="6104583at2759"/>
<keyword evidence="1" id="KW-0732">Signal</keyword>
<dbReference type="EMBL" id="KB201961">
    <property type="protein sequence ID" value="ESO93169.1"/>
    <property type="molecule type" value="Genomic_DNA"/>
</dbReference>
<evidence type="ECO:0000256" key="1">
    <source>
        <dbReference type="SAM" id="SignalP"/>
    </source>
</evidence>
<proteinExistence type="predicted"/>
<dbReference type="CTD" id="20243275"/>
<dbReference type="CDD" id="cd22823">
    <property type="entry name" value="Gal_Rha_Lectin"/>
    <property type="match status" value="1"/>
</dbReference>
<dbReference type="HOGENOM" id="CLU_122554_0_0_1"/>
<dbReference type="KEGG" id="lgi:LOTGIDRAFT_175604"/>
<evidence type="ECO:0008006" key="4">
    <source>
        <dbReference type="Google" id="ProtNLM"/>
    </source>
</evidence>